<feature type="domain" description="CobW C-terminal" evidence="7">
    <location>
        <begin position="262"/>
        <end position="381"/>
    </location>
</feature>
<keyword evidence="3" id="KW-0143">Chaperone</keyword>
<dbReference type="InterPro" id="IPR036627">
    <property type="entry name" value="CobW-likC_sf"/>
</dbReference>
<dbReference type="GO" id="GO:0016787">
    <property type="term" value="F:hydrolase activity"/>
    <property type="evidence" value="ECO:0007669"/>
    <property type="project" value="UniProtKB-KW"/>
</dbReference>
<dbReference type="Gene3D" id="3.40.50.300">
    <property type="entry name" value="P-loop containing nucleotide triphosphate hydrolases"/>
    <property type="match status" value="1"/>
</dbReference>
<keyword evidence="2" id="KW-0378">Hydrolase</keyword>
<dbReference type="Pfam" id="PF02492">
    <property type="entry name" value="cobW"/>
    <property type="match status" value="1"/>
</dbReference>
<gene>
    <name evidence="8" type="ORF">EHT25_02710</name>
</gene>
<comment type="caution">
    <text evidence="8">The sequence shown here is derived from an EMBL/GenBank/DDBJ whole genome shotgun (WGS) entry which is preliminary data.</text>
</comment>
<organism evidence="8 9">
    <name type="scientific">Larkinella rosea</name>
    <dbReference type="NCBI Taxonomy" id="2025312"/>
    <lineage>
        <taxon>Bacteria</taxon>
        <taxon>Pseudomonadati</taxon>
        <taxon>Bacteroidota</taxon>
        <taxon>Cytophagia</taxon>
        <taxon>Cytophagales</taxon>
        <taxon>Spirosomataceae</taxon>
        <taxon>Larkinella</taxon>
    </lineage>
</organism>
<evidence type="ECO:0000259" key="7">
    <source>
        <dbReference type="SMART" id="SM00833"/>
    </source>
</evidence>
<dbReference type="RefSeq" id="WP_124870284.1">
    <property type="nucleotide sequence ID" value="NZ_RQJO01000007.1"/>
</dbReference>
<evidence type="ECO:0000256" key="4">
    <source>
        <dbReference type="ARBA" id="ARBA00034320"/>
    </source>
</evidence>
<dbReference type="GO" id="GO:0000166">
    <property type="term" value="F:nucleotide binding"/>
    <property type="evidence" value="ECO:0007669"/>
    <property type="project" value="UniProtKB-KW"/>
</dbReference>
<dbReference type="InterPro" id="IPR027417">
    <property type="entry name" value="P-loop_NTPase"/>
</dbReference>
<dbReference type="InterPro" id="IPR003495">
    <property type="entry name" value="CobW/HypB/UreG_nucleotide-bd"/>
</dbReference>
<evidence type="ECO:0000256" key="2">
    <source>
        <dbReference type="ARBA" id="ARBA00022801"/>
    </source>
</evidence>
<dbReference type="SMART" id="SM00833">
    <property type="entry name" value="CobW_C"/>
    <property type="match status" value="1"/>
</dbReference>
<dbReference type="SUPFAM" id="SSF52540">
    <property type="entry name" value="P-loop containing nucleoside triphosphate hydrolases"/>
    <property type="match status" value="1"/>
</dbReference>
<evidence type="ECO:0000256" key="5">
    <source>
        <dbReference type="ARBA" id="ARBA00045658"/>
    </source>
</evidence>
<dbReference type="Pfam" id="PF07683">
    <property type="entry name" value="CobW_C"/>
    <property type="match status" value="1"/>
</dbReference>
<dbReference type="Gene3D" id="3.30.1220.10">
    <property type="entry name" value="CobW-like, C-terminal domain"/>
    <property type="match status" value="1"/>
</dbReference>
<comment type="function">
    <text evidence="5">Zinc chaperone that directly transfers zinc cofactor to target proteins, thereby activating them. Zinc is transferred from the CXCC motif in the GTPase domain to the zinc binding site in target proteins in a process requiring GTP hydrolysis.</text>
</comment>
<reference evidence="8 9" key="1">
    <citation type="submission" date="2018-11" db="EMBL/GenBank/DDBJ databases">
        <authorList>
            <person name="Zhou Z."/>
            <person name="Wang G."/>
        </authorList>
    </citation>
    <scope>NUCLEOTIDE SEQUENCE [LARGE SCALE GENOMIC DNA]</scope>
    <source>
        <strain evidence="8 9">KCTC52004</strain>
    </source>
</reference>
<dbReference type="Proteomes" id="UP000271925">
    <property type="component" value="Unassembled WGS sequence"/>
</dbReference>
<evidence type="ECO:0000256" key="1">
    <source>
        <dbReference type="ARBA" id="ARBA00022741"/>
    </source>
</evidence>
<keyword evidence="9" id="KW-1185">Reference proteome</keyword>
<comment type="similarity">
    <text evidence="4">Belongs to the SIMIBI class G3E GTPase family. ZNG1 subfamily.</text>
</comment>
<evidence type="ECO:0000313" key="9">
    <source>
        <dbReference type="Proteomes" id="UP000271925"/>
    </source>
</evidence>
<dbReference type="OrthoDB" id="9808822at2"/>
<protein>
    <submittedName>
        <fullName evidence="8">GTP-binding protein</fullName>
    </submittedName>
</protein>
<evidence type="ECO:0000256" key="3">
    <source>
        <dbReference type="ARBA" id="ARBA00023186"/>
    </source>
</evidence>
<comment type="catalytic activity">
    <reaction evidence="6">
        <text>GTP + H2O = GDP + phosphate + H(+)</text>
        <dbReference type="Rhea" id="RHEA:19669"/>
        <dbReference type="ChEBI" id="CHEBI:15377"/>
        <dbReference type="ChEBI" id="CHEBI:15378"/>
        <dbReference type="ChEBI" id="CHEBI:37565"/>
        <dbReference type="ChEBI" id="CHEBI:43474"/>
        <dbReference type="ChEBI" id="CHEBI:58189"/>
    </reaction>
    <physiologicalReaction direction="left-to-right" evidence="6">
        <dbReference type="Rhea" id="RHEA:19670"/>
    </physiologicalReaction>
</comment>
<dbReference type="AlphaFoldDB" id="A0A3P1C1P8"/>
<dbReference type="CDD" id="cd03112">
    <property type="entry name" value="CobW-like"/>
    <property type="match status" value="1"/>
</dbReference>
<dbReference type="EMBL" id="RQJO01000007">
    <property type="protein sequence ID" value="RRB06724.1"/>
    <property type="molecule type" value="Genomic_DNA"/>
</dbReference>
<evidence type="ECO:0000313" key="8">
    <source>
        <dbReference type="EMBL" id="RRB06724.1"/>
    </source>
</evidence>
<dbReference type="InterPro" id="IPR051927">
    <property type="entry name" value="Zn_Chap_cDPG_Synth"/>
</dbReference>
<keyword evidence="1" id="KW-0547">Nucleotide-binding</keyword>
<sequence length="404" mass="45576">MKKLPVTVLSGFLGAGKTTLLNHILHNKAGLKVAVIVNDMSEVNIDAQWVRAENTLSRTEEKLVELSNGCICCTLREDLMLEVERLATENRFDYLLIESSGISEPLPVAQTFTFRSDLPDGIDLSRFSRLDTLVTVVDGLNFGRDFGSIDTVYGRKLNEDAADSRTIVNLLIDQIEFANVLVLNKTDQLSHNQVGELKAILQKLNPKAILLESQFGRIDPVHILNTKRFNFDEVSQSAGWIQELQNHKNGLGHTPETETYGIGSFVFRDRRPFHPARFWTYLSENFPATIIRSKGLFWLASRPNDALNFSQAGGSLRAERAGVWWASMPFSRRIGYAGFVENQASIEARWHPRFGDRQNELVVIGQDLNPEIITGELRECLCTEPELQHLNGGGRFYDPFPVWE</sequence>
<accession>A0A3P1C1P8</accession>
<evidence type="ECO:0000256" key="6">
    <source>
        <dbReference type="ARBA" id="ARBA00049117"/>
    </source>
</evidence>
<proteinExistence type="inferred from homology"/>
<dbReference type="PANTHER" id="PTHR43603">
    <property type="entry name" value="COBW DOMAIN-CONTAINING PROTEIN DDB_G0274527"/>
    <property type="match status" value="1"/>
</dbReference>
<dbReference type="PANTHER" id="PTHR43603:SF1">
    <property type="entry name" value="ZINC-REGULATED GTPASE METALLOPROTEIN ACTIVATOR 1"/>
    <property type="match status" value="1"/>
</dbReference>
<name>A0A3P1C1P8_9BACT</name>
<dbReference type="InterPro" id="IPR011629">
    <property type="entry name" value="CobW-like_C"/>
</dbReference>